<name>A0ACB9VY07_CHAAC</name>
<sequence length="134" mass="14991">RGSELINDTEEARCPLENPHLSTISATPNNKINVEPYMSVSPVRARGCQIYFRIARLPIGLRTNCQVARFAPPAADWTALQSRRTAREGREAGEEPPRPIKEALRLREWAGFPGIQGRYWLQDAVSPAEHGEEG</sequence>
<feature type="non-terminal residue" evidence="1">
    <location>
        <position position="134"/>
    </location>
</feature>
<reference evidence="1" key="1">
    <citation type="submission" date="2022-05" db="EMBL/GenBank/DDBJ databases">
        <title>Chromosome-level genome of Chaenocephalus aceratus.</title>
        <authorList>
            <person name="Park H."/>
        </authorList>
    </citation>
    <scope>NUCLEOTIDE SEQUENCE</scope>
    <source>
        <strain evidence="1">KU_202001</strain>
    </source>
</reference>
<accession>A0ACB9VY07</accession>
<evidence type="ECO:0000313" key="2">
    <source>
        <dbReference type="Proteomes" id="UP001057452"/>
    </source>
</evidence>
<gene>
    <name evidence="1" type="ORF">KUCAC02_010037</name>
</gene>
<keyword evidence="2" id="KW-1185">Reference proteome</keyword>
<protein>
    <submittedName>
        <fullName evidence="1">Uncharacterized protein</fullName>
    </submittedName>
</protein>
<proteinExistence type="predicted"/>
<evidence type="ECO:0000313" key="1">
    <source>
        <dbReference type="EMBL" id="KAI4805420.1"/>
    </source>
</evidence>
<organism evidence="1 2">
    <name type="scientific">Chaenocephalus aceratus</name>
    <name type="common">Blackfin icefish</name>
    <name type="synonym">Chaenichthys aceratus</name>
    <dbReference type="NCBI Taxonomy" id="36190"/>
    <lineage>
        <taxon>Eukaryota</taxon>
        <taxon>Metazoa</taxon>
        <taxon>Chordata</taxon>
        <taxon>Craniata</taxon>
        <taxon>Vertebrata</taxon>
        <taxon>Euteleostomi</taxon>
        <taxon>Actinopterygii</taxon>
        <taxon>Neopterygii</taxon>
        <taxon>Teleostei</taxon>
        <taxon>Neoteleostei</taxon>
        <taxon>Acanthomorphata</taxon>
        <taxon>Eupercaria</taxon>
        <taxon>Perciformes</taxon>
        <taxon>Notothenioidei</taxon>
        <taxon>Channichthyidae</taxon>
        <taxon>Chaenocephalus</taxon>
    </lineage>
</organism>
<comment type="caution">
    <text evidence="1">The sequence shown here is derived from an EMBL/GenBank/DDBJ whole genome shotgun (WGS) entry which is preliminary data.</text>
</comment>
<dbReference type="EMBL" id="CM043805">
    <property type="protein sequence ID" value="KAI4805420.1"/>
    <property type="molecule type" value="Genomic_DNA"/>
</dbReference>
<dbReference type="Proteomes" id="UP001057452">
    <property type="component" value="Chromosome 21"/>
</dbReference>
<feature type="non-terminal residue" evidence="1">
    <location>
        <position position="1"/>
    </location>
</feature>